<gene>
    <name evidence="2" type="ORF">FJTKL_13218</name>
</gene>
<evidence type="ECO:0008006" key="4">
    <source>
        <dbReference type="Google" id="ProtNLM"/>
    </source>
</evidence>
<protein>
    <recommendedName>
        <fullName evidence="4">Geranylgeranyl pyrophosphate synthetase</fullName>
    </recommendedName>
</protein>
<sequence>MATVGGLSGKLWQVLPRATARRRALQFMHSRTTRWISSEEQAGSHQIPSVHPLGVKRHDLWLFGNVGEMITSIDRRSLVQCKEPVRVKSSDIECLCSWNLASGPGQAITVPGDASRPRTASLPLTGNTTNDSLHPPVSVSSFRSFNSGVILRGHAWDDALASLCAMKPNLKLDDVDVMVTQSALVQLLAIASWTSRHITGARGPEGFAFDLSLINNTLVIQKRTPPTNRPLPTPWDWNYYEAATVPVPGVEYSSTHYQLLRYNIGPFSCLVQTMAHGTVQELPTTKGPSKPQKTRNLNGIEVISAGQGVLTSAAFLASARPQETDPRTRRKKIAAHLRKRTPYLWASGQTKLGIVEIIPPGQDADPGGLTVVEMGDLVENFEKEKQDDLRRLAGLLEWIRHAVRAHGAPCVAVFNLGPSDEPANYRLRIHSAGPQEVPVLLDWHREHFWSKKDVHQEQVGPRERASNEDTPPQKGVIRQLARWLGL</sequence>
<name>A0ABR4EB96_9PEZI</name>
<proteinExistence type="predicted"/>
<comment type="caution">
    <text evidence="2">The sequence shown here is derived from an EMBL/GenBank/DDBJ whole genome shotgun (WGS) entry which is preliminary data.</text>
</comment>
<feature type="region of interest" description="Disordered" evidence="1">
    <location>
        <begin position="453"/>
        <end position="475"/>
    </location>
</feature>
<feature type="compositionally biased region" description="Basic and acidic residues" evidence="1">
    <location>
        <begin position="453"/>
        <end position="467"/>
    </location>
</feature>
<evidence type="ECO:0000313" key="2">
    <source>
        <dbReference type="EMBL" id="KAL2279669.1"/>
    </source>
</evidence>
<evidence type="ECO:0000313" key="3">
    <source>
        <dbReference type="Proteomes" id="UP001600888"/>
    </source>
</evidence>
<evidence type="ECO:0000256" key="1">
    <source>
        <dbReference type="SAM" id="MobiDB-lite"/>
    </source>
</evidence>
<organism evidence="2 3">
    <name type="scientific">Diaporthe vaccinii</name>
    <dbReference type="NCBI Taxonomy" id="105482"/>
    <lineage>
        <taxon>Eukaryota</taxon>
        <taxon>Fungi</taxon>
        <taxon>Dikarya</taxon>
        <taxon>Ascomycota</taxon>
        <taxon>Pezizomycotina</taxon>
        <taxon>Sordariomycetes</taxon>
        <taxon>Sordariomycetidae</taxon>
        <taxon>Diaporthales</taxon>
        <taxon>Diaporthaceae</taxon>
        <taxon>Diaporthe</taxon>
        <taxon>Diaporthe eres species complex</taxon>
    </lineage>
</organism>
<dbReference type="Proteomes" id="UP001600888">
    <property type="component" value="Unassembled WGS sequence"/>
</dbReference>
<keyword evidence="3" id="KW-1185">Reference proteome</keyword>
<dbReference type="PANTHER" id="PTHR35179">
    <property type="entry name" value="PROTEIN CBG02620"/>
    <property type="match status" value="1"/>
</dbReference>
<reference evidence="2 3" key="1">
    <citation type="submission" date="2024-03" db="EMBL/GenBank/DDBJ databases">
        <title>A high-quality draft genome sequence of Diaporthe vaccinii, a causative agent of upright dieback and viscid rot disease in cranberry plants.</title>
        <authorList>
            <person name="Sarrasin M."/>
            <person name="Lang B.F."/>
            <person name="Burger G."/>
        </authorList>
    </citation>
    <scope>NUCLEOTIDE SEQUENCE [LARGE SCALE GENOMIC DNA]</scope>
    <source>
        <strain evidence="2 3">IS7</strain>
    </source>
</reference>
<dbReference type="EMBL" id="JBAWTH010000073">
    <property type="protein sequence ID" value="KAL2279669.1"/>
    <property type="molecule type" value="Genomic_DNA"/>
</dbReference>
<dbReference type="PANTHER" id="PTHR35179:SF2">
    <property type="entry name" value="START DOMAIN-CONTAINING PROTEIN"/>
    <property type="match status" value="1"/>
</dbReference>
<accession>A0ABR4EB96</accession>